<feature type="transmembrane region" description="Helical" evidence="7">
    <location>
        <begin position="412"/>
        <end position="435"/>
    </location>
</feature>
<dbReference type="InterPro" id="IPR037272">
    <property type="entry name" value="SNS_sf"/>
</dbReference>
<keyword evidence="3 7" id="KW-0812">Transmembrane</keyword>
<dbReference type="Gene3D" id="3.90.660.10">
    <property type="match status" value="1"/>
</dbReference>
<sequence length="1345" mass="149946">MNVLRKIGNLIAPPPQQAEDGRDQWPSRAAYLLASCGGAVGMGNMLRYPSQVYNNHGLQWFVPYLMAVFLLAIPAMALEIAAGNAYRGGTVVAYNSISRRMKGIGFSLNYVGFVVVIYFVPILAWAMVYFQKSFTNNLPWAGDTENWFMYEAVGAVDPDTSGQWVVYPGVSLNGRLVGWNAFTWFIVWLCMFRGVGLTGRVVYFTMGLPVIMAIILIGRGVSLPNASEGIKLYFASWHSSKLAETKIWRDAVGQVFFSTGVGFGYYTAYASYNRKFANAAQDAVIIVLFNSSFEALCAFAVFGIVGYLGMRPEETGEIGSYGLGFMTYPEAFVEMPASGFFSVIFFFTIMLLGISSSFAMLDAVMTLILDSPFARNWSRPWVATTMVTICFLLSLPHCTEFGYFFMDGIDRWINNIGLVFVVWAECVGATTLYRFEDVVGQVGMPSFALYNVGFLGGQLLGIIVGHTATPWAGAIAGFGLYFICLAASLFLAKTPDAHGAPRLLSKNKVNSVFYYIAFYSGNQLRHDLNSVIGNGKNWSLPFLWAPMLRYVSGPILAIIFSLAYPSFEEVKNDPLYILGFIVAHLLLVWCVIGFIFPRWFNVFIVPERRDDSKQPYAPNVLRGTTEGEEATKAETGMSSGDAIAWQRVGHDSILSDFFAVLPSMVASSLGLLAEAAPLNSPSVKFISPSKVSPGSAQNVVVEYSGDVDGHLTLSYGACGDEAIISETVHHIGSTHVGQHPLAKRHLDHQDKRPTRFVWLTSEDISGGCLSAFLDGELVRQSDELDVVKRLARRGEKKKSFADVAGDDSLWFDGVAYLKQKQPDDVFVAAIKNKTFGILGGGMSGLLSSVILDSVGIHNWKILESSERIGGRVRTVYLNGTSPEDGQYHELGPMRFPYELTDSETNETFPFMDQRMIFQLADVLNGMNSGNKSLQVEFWDWIQSSPNTPVDTPFRRPDGTWPTKAEVANDPAYYNPAVYHNETAAEEAIEALDDFKGLTPKRVRMYASNIFKAYKQAKEDGAFDYSEVSYLRDVIKADLNITDEVSPSHIYWPMWEYETVYFLASKWVTIKGGLSRLPAAFEPHVKDRVRYNAKVNGLHYNKNKTLSVSWKPTGSEPFSTPNNVENFDYVLNSVPLNLMKFWKMPRYSSLLKRAIDRTLYANACKVAVQFKTRFWEHLDQPIFGGCTRLTSPQLGQVCYPSWHINSTGPGTMLASYLSDYEATVACAMSEEEHLAYIKNALIEVHGDVVEDNWTGHWARQCWEQEEHHAGAFTMQIFGQQHLYLPAFYQTEFNTVFIGEAATFTHTWIFSALESAVRGSVQLLLDLGLVDEAKQVTQTWMARWIDV</sequence>
<dbReference type="InterPro" id="IPR000175">
    <property type="entry name" value="Na/ntran_symport"/>
</dbReference>
<feature type="transmembrane region" description="Helical" evidence="7">
    <location>
        <begin position="381"/>
        <end position="406"/>
    </location>
</feature>
<evidence type="ECO:0000256" key="5">
    <source>
        <dbReference type="ARBA" id="ARBA00023136"/>
    </source>
</evidence>
<dbReference type="SUPFAM" id="SSF161070">
    <property type="entry name" value="SNF-like"/>
    <property type="match status" value="1"/>
</dbReference>
<feature type="transmembrane region" description="Helical" evidence="7">
    <location>
        <begin position="447"/>
        <end position="465"/>
    </location>
</feature>
<evidence type="ECO:0000256" key="4">
    <source>
        <dbReference type="ARBA" id="ARBA00022989"/>
    </source>
</evidence>
<feature type="transmembrane region" description="Helical" evidence="7">
    <location>
        <begin position="340"/>
        <end position="369"/>
    </location>
</feature>
<evidence type="ECO:0000256" key="2">
    <source>
        <dbReference type="ARBA" id="ARBA00022448"/>
    </source>
</evidence>
<dbReference type="OrthoDB" id="7777654at2759"/>
<feature type="region of interest" description="Disordered" evidence="6">
    <location>
        <begin position="615"/>
        <end position="637"/>
    </location>
</feature>
<evidence type="ECO:0000313" key="10">
    <source>
        <dbReference type="Proteomes" id="UP000582016"/>
    </source>
</evidence>
<feature type="transmembrane region" description="Helical" evidence="7">
    <location>
        <begin position="471"/>
        <end position="492"/>
    </location>
</feature>
<keyword evidence="4 7" id="KW-1133">Transmembrane helix</keyword>
<dbReference type="InterPro" id="IPR036188">
    <property type="entry name" value="FAD/NAD-bd_sf"/>
</dbReference>
<dbReference type="EMBL" id="JAAOAQ010000470">
    <property type="protein sequence ID" value="KAF5545902.1"/>
    <property type="molecule type" value="Genomic_DNA"/>
</dbReference>
<feature type="domain" description="Amine oxidase" evidence="8">
    <location>
        <begin position="842"/>
        <end position="1321"/>
    </location>
</feature>
<feature type="transmembrane region" description="Helical" evidence="7">
    <location>
        <begin position="60"/>
        <end position="86"/>
    </location>
</feature>
<evidence type="ECO:0000256" key="1">
    <source>
        <dbReference type="ARBA" id="ARBA00004141"/>
    </source>
</evidence>
<dbReference type="Proteomes" id="UP000582016">
    <property type="component" value="Unassembled WGS sequence"/>
</dbReference>
<feature type="transmembrane region" description="Helical" evidence="7">
    <location>
        <begin position="107"/>
        <end position="130"/>
    </location>
</feature>
<evidence type="ECO:0000256" key="7">
    <source>
        <dbReference type="SAM" id="Phobius"/>
    </source>
</evidence>
<feature type="transmembrane region" description="Helical" evidence="7">
    <location>
        <begin position="542"/>
        <end position="564"/>
    </location>
</feature>
<dbReference type="SUPFAM" id="SSF54373">
    <property type="entry name" value="FAD-linked reductases, C-terminal domain"/>
    <property type="match status" value="1"/>
</dbReference>
<organism evidence="9 10">
    <name type="scientific">Fusarium phyllophilum</name>
    <dbReference type="NCBI Taxonomy" id="47803"/>
    <lineage>
        <taxon>Eukaryota</taxon>
        <taxon>Fungi</taxon>
        <taxon>Dikarya</taxon>
        <taxon>Ascomycota</taxon>
        <taxon>Pezizomycotina</taxon>
        <taxon>Sordariomycetes</taxon>
        <taxon>Hypocreomycetidae</taxon>
        <taxon>Hypocreales</taxon>
        <taxon>Nectriaceae</taxon>
        <taxon>Fusarium</taxon>
        <taxon>Fusarium fujikuroi species complex</taxon>
    </lineage>
</organism>
<dbReference type="SUPFAM" id="SSF51905">
    <property type="entry name" value="FAD/NAD(P)-binding domain"/>
    <property type="match status" value="1"/>
</dbReference>
<evidence type="ECO:0000256" key="6">
    <source>
        <dbReference type="SAM" id="MobiDB-lite"/>
    </source>
</evidence>
<dbReference type="Pfam" id="PF01593">
    <property type="entry name" value="Amino_oxidase"/>
    <property type="match status" value="1"/>
</dbReference>
<dbReference type="Gene3D" id="3.50.50.60">
    <property type="entry name" value="FAD/NAD(P)-binding domain"/>
    <property type="match status" value="1"/>
</dbReference>
<dbReference type="GO" id="GO:0005886">
    <property type="term" value="C:plasma membrane"/>
    <property type="evidence" value="ECO:0007669"/>
    <property type="project" value="TreeGrafter"/>
</dbReference>
<evidence type="ECO:0000313" key="9">
    <source>
        <dbReference type="EMBL" id="KAF5545902.1"/>
    </source>
</evidence>
<feature type="transmembrane region" description="Helical" evidence="7">
    <location>
        <begin position="29"/>
        <end position="48"/>
    </location>
</feature>
<comment type="caution">
    <text evidence="9">The sequence shown here is derived from an EMBL/GenBank/DDBJ whole genome shotgun (WGS) entry which is preliminary data.</text>
</comment>
<feature type="transmembrane region" description="Helical" evidence="7">
    <location>
        <begin position="251"/>
        <end position="272"/>
    </location>
</feature>
<dbReference type="Gene3D" id="1.20.1440.240">
    <property type="match status" value="1"/>
</dbReference>
<dbReference type="GO" id="GO:0016491">
    <property type="term" value="F:oxidoreductase activity"/>
    <property type="evidence" value="ECO:0007669"/>
    <property type="project" value="InterPro"/>
</dbReference>
<dbReference type="PROSITE" id="PS50267">
    <property type="entry name" value="NA_NEUROTRAN_SYMP_3"/>
    <property type="match status" value="1"/>
</dbReference>
<accession>A0A8H5MYS9</accession>
<dbReference type="PANTHER" id="PTHR11616">
    <property type="entry name" value="SODIUM/CHLORIDE DEPENDENT TRANSPORTER"/>
    <property type="match status" value="1"/>
</dbReference>
<keyword evidence="10" id="KW-1185">Reference proteome</keyword>
<keyword evidence="5 7" id="KW-0472">Membrane</keyword>
<protein>
    <submittedName>
        <fullName evidence="9">Amino-acid oxidase</fullName>
    </submittedName>
</protein>
<comment type="subcellular location">
    <subcellularLocation>
        <location evidence="1">Membrane</location>
        <topology evidence="1">Multi-pass membrane protein</topology>
    </subcellularLocation>
</comment>
<evidence type="ECO:0000256" key="3">
    <source>
        <dbReference type="ARBA" id="ARBA00022692"/>
    </source>
</evidence>
<dbReference type="InterPro" id="IPR002937">
    <property type="entry name" value="Amino_oxidase"/>
</dbReference>
<dbReference type="Pfam" id="PF00209">
    <property type="entry name" value="SNF"/>
    <property type="match status" value="2"/>
</dbReference>
<keyword evidence="2" id="KW-0813">Transport</keyword>
<dbReference type="GO" id="GO:0035725">
    <property type="term" value="P:sodium ion transmembrane transport"/>
    <property type="evidence" value="ECO:0007669"/>
    <property type="project" value="TreeGrafter"/>
</dbReference>
<feature type="transmembrane region" description="Helical" evidence="7">
    <location>
        <begin position="176"/>
        <end position="194"/>
    </location>
</feature>
<dbReference type="PANTHER" id="PTHR11616:SF240">
    <property type="entry name" value="BLOATED TUBULES, ISOFORM B-RELATED"/>
    <property type="match status" value="1"/>
</dbReference>
<feature type="transmembrane region" description="Helical" evidence="7">
    <location>
        <begin position="201"/>
        <end position="221"/>
    </location>
</feature>
<dbReference type="PRINTS" id="PR00176">
    <property type="entry name" value="NANEUSMPORT"/>
</dbReference>
<proteinExistence type="predicted"/>
<name>A0A8H5MYS9_9HYPO</name>
<dbReference type="CDD" id="cd11554">
    <property type="entry name" value="SLC6sbd_u2"/>
    <property type="match status" value="1"/>
</dbReference>
<feature type="transmembrane region" description="Helical" evidence="7">
    <location>
        <begin position="284"/>
        <end position="308"/>
    </location>
</feature>
<gene>
    <name evidence="9" type="ORF">FPHYL_10625</name>
</gene>
<feature type="transmembrane region" description="Helical" evidence="7">
    <location>
        <begin position="576"/>
        <end position="600"/>
    </location>
</feature>
<reference evidence="9 10" key="1">
    <citation type="submission" date="2020-05" db="EMBL/GenBank/DDBJ databases">
        <title>Identification and distribution of gene clusters putatively required for synthesis of sphingolipid metabolism inhibitors in phylogenetically diverse species of the filamentous fungus Fusarium.</title>
        <authorList>
            <person name="Kim H.-S."/>
            <person name="Busman M."/>
            <person name="Brown D.W."/>
            <person name="Divon H."/>
            <person name="Uhlig S."/>
            <person name="Proctor R.H."/>
        </authorList>
    </citation>
    <scope>NUCLEOTIDE SEQUENCE [LARGE SCALE GENOMIC DNA]</scope>
    <source>
        <strain evidence="9 10">NRRL 13617</strain>
    </source>
</reference>
<evidence type="ECO:0000259" key="8">
    <source>
        <dbReference type="Pfam" id="PF01593"/>
    </source>
</evidence>